<protein>
    <recommendedName>
        <fullName evidence="5">IF rod domain-containing protein</fullName>
    </recommendedName>
</protein>
<evidence type="ECO:0000256" key="3">
    <source>
        <dbReference type="SAM" id="Coils"/>
    </source>
</evidence>
<evidence type="ECO:0000256" key="1">
    <source>
        <dbReference type="ARBA" id="ARBA00022754"/>
    </source>
</evidence>
<keyword evidence="2 3" id="KW-0175">Coiled coil</keyword>
<dbReference type="Pfam" id="PF00038">
    <property type="entry name" value="Filament"/>
    <property type="match status" value="1"/>
</dbReference>
<keyword evidence="7" id="KW-1185">Reference proteome</keyword>
<sequence>MVKFLYDIPKDYCSVLFVIGFLSSLFLVWIRHGLQSHPHTDEFLRHFLRHPWLPNLCLPTAATPPAPCWGPATFLATSESAGTYGEGSLNSHEKETMQFPNDRLASYLEKVRHLERDNMELETQIQESSECHEATVCLDYESHFCTIEELQQKILCIKSENNKLVMQIDNAKLTADDNRTK</sequence>
<feature type="domain" description="IF rod" evidence="5">
    <location>
        <begin position="93"/>
        <end position="181"/>
    </location>
</feature>
<dbReference type="InterPro" id="IPR002957">
    <property type="entry name" value="Keratin_I"/>
</dbReference>
<dbReference type="AlphaFoldDB" id="A0A8C6FA95"/>
<reference evidence="6" key="1">
    <citation type="submission" date="2025-08" db="UniProtKB">
        <authorList>
            <consortium name="Ensembl"/>
        </authorList>
    </citation>
    <scope>IDENTIFICATION</scope>
</reference>
<dbReference type="Ensembl" id="ENSMMNT00015023859.1">
    <property type="protein sequence ID" value="ENSMMNP00015021716.1"/>
    <property type="gene ID" value="ENSMMNG00015015975.1"/>
</dbReference>
<keyword evidence="4" id="KW-0812">Transmembrane</keyword>
<keyword evidence="4" id="KW-0472">Membrane</keyword>
<accession>A0A8C6FA95</accession>
<name>A0A8C6FA95_MONMO</name>
<dbReference type="PROSITE" id="PS51842">
    <property type="entry name" value="IF_ROD_2"/>
    <property type="match status" value="1"/>
</dbReference>
<organism evidence="6 7">
    <name type="scientific">Monodon monoceros</name>
    <name type="common">Narwhal</name>
    <name type="synonym">Ceratodon monodon</name>
    <dbReference type="NCBI Taxonomy" id="40151"/>
    <lineage>
        <taxon>Eukaryota</taxon>
        <taxon>Metazoa</taxon>
        <taxon>Chordata</taxon>
        <taxon>Craniata</taxon>
        <taxon>Vertebrata</taxon>
        <taxon>Euteleostomi</taxon>
        <taxon>Mammalia</taxon>
        <taxon>Eutheria</taxon>
        <taxon>Laurasiatheria</taxon>
        <taxon>Artiodactyla</taxon>
        <taxon>Whippomorpha</taxon>
        <taxon>Cetacea</taxon>
        <taxon>Odontoceti</taxon>
        <taxon>Monodontidae</taxon>
        <taxon>Monodon</taxon>
    </lineage>
</organism>
<dbReference type="InterPro" id="IPR039008">
    <property type="entry name" value="IF_rod_dom"/>
</dbReference>
<reference evidence="6" key="2">
    <citation type="submission" date="2025-09" db="UniProtKB">
        <authorList>
            <consortium name="Ensembl"/>
        </authorList>
    </citation>
    <scope>IDENTIFICATION</scope>
</reference>
<dbReference type="Proteomes" id="UP000694561">
    <property type="component" value="Unplaced"/>
</dbReference>
<evidence type="ECO:0000313" key="7">
    <source>
        <dbReference type="Proteomes" id="UP000694561"/>
    </source>
</evidence>
<keyword evidence="4" id="KW-1133">Transmembrane helix</keyword>
<dbReference type="PANTHER" id="PTHR23239">
    <property type="entry name" value="INTERMEDIATE FILAMENT"/>
    <property type="match status" value="1"/>
</dbReference>
<dbReference type="SUPFAM" id="SSF64593">
    <property type="entry name" value="Intermediate filament protein, coiled coil region"/>
    <property type="match status" value="1"/>
</dbReference>
<evidence type="ECO:0000256" key="4">
    <source>
        <dbReference type="SAM" id="Phobius"/>
    </source>
</evidence>
<evidence type="ECO:0000259" key="5">
    <source>
        <dbReference type="PROSITE" id="PS51842"/>
    </source>
</evidence>
<dbReference type="GeneTree" id="ENSGT00940000162088"/>
<proteinExistence type="predicted"/>
<dbReference type="GO" id="GO:0005198">
    <property type="term" value="F:structural molecule activity"/>
    <property type="evidence" value="ECO:0007669"/>
    <property type="project" value="InterPro"/>
</dbReference>
<keyword evidence="1" id="KW-0403">Intermediate filament</keyword>
<feature type="transmembrane region" description="Helical" evidence="4">
    <location>
        <begin position="12"/>
        <end position="30"/>
    </location>
</feature>
<feature type="coiled-coil region" evidence="3">
    <location>
        <begin position="104"/>
        <end position="167"/>
    </location>
</feature>
<dbReference type="GO" id="GO:0045109">
    <property type="term" value="P:intermediate filament organization"/>
    <property type="evidence" value="ECO:0007669"/>
    <property type="project" value="TreeGrafter"/>
</dbReference>
<dbReference type="PANTHER" id="PTHR23239:SF110">
    <property type="entry name" value="KERATIN, TYPE I CUTICULAR HA7"/>
    <property type="match status" value="1"/>
</dbReference>
<evidence type="ECO:0000256" key="2">
    <source>
        <dbReference type="ARBA" id="ARBA00023054"/>
    </source>
</evidence>
<dbReference type="GO" id="GO:0030855">
    <property type="term" value="P:epithelial cell differentiation"/>
    <property type="evidence" value="ECO:0007669"/>
    <property type="project" value="TreeGrafter"/>
</dbReference>
<dbReference type="GO" id="GO:0005882">
    <property type="term" value="C:intermediate filament"/>
    <property type="evidence" value="ECO:0007669"/>
    <property type="project" value="UniProtKB-KW"/>
</dbReference>
<evidence type="ECO:0000313" key="6">
    <source>
        <dbReference type="Ensembl" id="ENSMMNP00015021716.1"/>
    </source>
</evidence>